<proteinExistence type="predicted"/>
<dbReference type="InterPro" id="IPR016167">
    <property type="entry name" value="FAD-bd_PCMH_sub1"/>
</dbReference>
<dbReference type="InterPro" id="IPR016166">
    <property type="entry name" value="FAD-bd_PCMH"/>
</dbReference>
<dbReference type="KEGG" id="pbap:Pla133_36500"/>
<dbReference type="Pfam" id="PF03450">
    <property type="entry name" value="CO_deh_flav_C"/>
    <property type="match status" value="1"/>
</dbReference>
<dbReference type="GO" id="GO:0016491">
    <property type="term" value="F:oxidoreductase activity"/>
    <property type="evidence" value="ECO:0007669"/>
    <property type="project" value="UniProtKB-KW"/>
</dbReference>
<dbReference type="EC" id="1.3.7.9" evidence="5"/>
<dbReference type="Proteomes" id="UP000316921">
    <property type="component" value="Chromosome"/>
</dbReference>
<dbReference type="PANTHER" id="PTHR42659">
    <property type="entry name" value="XANTHINE DEHYDROGENASE SUBUNIT C-RELATED"/>
    <property type="match status" value="1"/>
</dbReference>
<name>A0A518BNJ4_9BACT</name>
<keyword evidence="2" id="KW-0274">FAD</keyword>
<evidence type="ECO:0000313" key="6">
    <source>
        <dbReference type="Proteomes" id="UP000316921"/>
    </source>
</evidence>
<evidence type="ECO:0000313" key="5">
    <source>
        <dbReference type="EMBL" id="QDU68552.1"/>
    </source>
</evidence>
<feature type="domain" description="FAD-binding PCMH-type" evidence="4">
    <location>
        <begin position="2"/>
        <end position="224"/>
    </location>
</feature>
<organism evidence="5 6">
    <name type="scientific">Engelhardtia mirabilis</name>
    <dbReference type="NCBI Taxonomy" id="2528011"/>
    <lineage>
        <taxon>Bacteria</taxon>
        <taxon>Pseudomonadati</taxon>
        <taxon>Planctomycetota</taxon>
        <taxon>Planctomycetia</taxon>
        <taxon>Planctomycetia incertae sedis</taxon>
        <taxon>Engelhardtia</taxon>
    </lineage>
</organism>
<dbReference type="InterPro" id="IPR005107">
    <property type="entry name" value="CO_DH_flav_C"/>
</dbReference>
<dbReference type="PANTHER" id="PTHR42659:SF2">
    <property type="entry name" value="XANTHINE DEHYDROGENASE SUBUNIT C-RELATED"/>
    <property type="match status" value="1"/>
</dbReference>
<dbReference type="InterPro" id="IPR036318">
    <property type="entry name" value="FAD-bd_PCMH-like_sf"/>
</dbReference>
<dbReference type="AlphaFoldDB" id="A0A518BNJ4"/>
<evidence type="ECO:0000256" key="2">
    <source>
        <dbReference type="ARBA" id="ARBA00022827"/>
    </source>
</evidence>
<dbReference type="PROSITE" id="PS51387">
    <property type="entry name" value="FAD_PCMH"/>
    <property type="match status" value="1"/>
</dbReference>
<dbReference type="InterPro" id="IPR002346">
    <property type="entry name" value="Mopterin_DH_FAD-bd"/>
</dbReference>
<keyword evidence="3 5" id="KW-0560">Oxidoreductase</keyword>
<dbReference type="SMART" id="SM01092">
    <property type="entry name" value="CO_deh_flav_C"/>
    <property type="match status" value="1"/>
</dbReference>
<dbReference type="Gene3D" id="3.30.465.10">
    <property type="match status" value="2"/>
</dbReference>
<sequence>MLRLPKFEVAAPQTVDEALALLAEYGADAMLMAGGTDLVPNMKHGLFEPKLVVSVSAIDELQGVAIEDDGTLVIGAATTLQAVATNDEVRRRAPAFAQAAGLVAGPQLRRMGTVGGNVMLDTRCQWYNQTHFWRKSLGFCLKKDGSLCHVVEGGSKCVAAASNDTAPTLMSLGAKLVFARRNSEGQVVRKTLAVDDLYKSDGAFNKKVAGDELLIAVRIPAGAPQHRGAYGKLRDRGSIDFPLLGVAVRIDLDDAGAVADADLVAVALQARPIRLKKAAEALVGNTPGKPGWDEAVDAAAEAAYGQCHPMPNIPGDHDYRREMVPVYVRRTIRAAVAGEGPVHHV</sequence>
<dbReference type="EMBL" id="CP036287">
    <property type="protein sequence ID" value="QDU68552.1"/>
    <property type="molecule type" value="Genomic_DNA"/>
</dbReference>
<dbReference type="InterPro" id="IPR036683">
    <property type="entry name" value="CO_DH_flav_C_dom_sf"/>
</dbReference>
<gene>
    <name evidence="5" type="primary">hcrB_1</name>
    <name evidence="5" type="ORF">Pla133_36500</name>
</gene>
<keyword evidence="6" id="KW-1185">Reference proteome</keyword>
<dbReference type="Gene3D" id="3.30.390.50">
    <property type="entry name" value="CO dehydrogenase flavoprotein, C-terminal domain"/>
    <property type="match status" value="1"/>
</dbReference>
<dbReference type="RefSeq" id="WP_145067654.1">
    <property type="nucleotide sequence ID" value="NZ_CP036287.1"/>
</dbReference>
<dbReference type="Gene3D" id="3.30.43.10">
    <property type="entry name" value="Uridine Diphospho-n-acetylenolpyruvylglucosamine Reductase, domain 2"/>
    <property type="match status" value="1"/>
</dbReference>
<evidence type="ECO:0000256" key="1">
    <source>
        <dbReference type="ARBA" id="ARBA00022630"/>
    </source>
</evidence>
<dbReference type="InterPro" id="IPR051312">
    <property type="entry name" value="Diverse_Substr_Oxidored"/>
</dbReference>
<evidence type="ECO:0000256" key="3">
    <source>
        <dbReference type="ARBA" id="ARBA00023002"/>
    </source>
</evidence>
<dbReference type="SUPFAM" id="SSF56176">
    <property type="entry name" value="FAD-binding/transporter-associated domain-like"/>
    <property type="match status" value="1"/>
</dbReference>
<keyword evidence="1" id="KW-0285">Flavoprotein</keyword>
<protein>
    <submittedName>
        <fullName evidence="5">4-hydroxybenzoyl-CoA reductase subunit beta</fullName>
        <ecNumber evidence="5">1.3.7.9</ecNumber>
    </submittedName>
</protein>
<accession>A0A518BNJ4</accession>
<evidence type="ECO:0000259" key="4">
    <source>
        <dbReference type="PROSITE" id="PS51387"/>
    </source>
</evidence>
<dbReference type="GO" id="GO:0071949">
    <property type="term" value="F:FAD binding"/>
    <property type="evidence" value="ECO:0007669"/>
    <property type="project" value="InterPro"/>
</dbReference>
<reference evidence="5 6" key="1">
    <citation type="submission" date="2019-02" db="EMBL/GenBank/DDBJ databases">
        <title>Deep-cultivation of Planctomycetes and their phenomic and genomic characterization uncovers novel biology.</title>
        <authorList>
            <person name="Wiegand S."/>
            <person name="Jogler M."/>
            <person name="Boedeker C."/>
            <person name="Pinto D."/>
            <person name="Vollmers J."/>
            <person name="Rivas-Marin E."/>
            <person name="Kohn T."/>
            <person name="Peeters S.H."/>
            <person name="Heuer A."/>
            <person name="Rast P."/>
            <person name="Oberbeckmann S."/>
            <person name="Bunk B."/>
            <person name="Jeske O."/>
            <person name="Meyerdierks A."/>
            <person name="Storesund J.E."/>
            <person name="Kallscheuer N."/>
            <person name="Luecker S."/>
            <person name="Lage O.M."/>
            <person name="Pohl T."/>
            <person name="Merkel B.J."/>
            <person name="Hornburger P."/>
            <person name="Mueller R.-W."/>
            <person name="Bruemmer F."/>
            <person name="Labrenz M."/>
            <person name="Spormann A.M."/>
            <person name="Op den Camp H."/>
            <person name="Overmann J."/>
            <person name="Amann R."/>
            <person name="Jetten M.S.M."/>
            <person name="Mascher T."/>
            <person name="Medema M.H."/>
            <person name="Devos D.P."/>
            <person name="Kaster A.-K."/>
            <person name="Ovreas L."/>
            <person name="Rohde M."/>
            <person name="Galperin M.Y."/>
            <person name="Jogler C."/>
        </authorList>
    </citation>
    <scope>NUCLEOTIDE SEQUENCE [LARGE SCALE GENOMIC DNA]</scope>
    <source>
        <strain evidence="5 6">Pla133</strain>
    </source>
</reference>
<dbReference type="InterPro" id="IPR016169">
    <property type="entry name" value="FAD-bd_PCMH_sub2"/>
</dbReference>
<dbReference type="Pfam" id="PF00941">
    <property type="entry name" value="FAD_binding_5"/>
    <property type="match status" value="1"/>
</dbReference>
<dbReference type="SUPFAM" id="SSF55447">
    <property type="entry name" value="CO dehydrogenase flavoprotein C-terminal domain-like"/>
    <property type="match status" value="1"/>
</dbReference>